<organism evidence="1 2">
    <name type="scientific">Lutzomyia longipalpis</name>
    <name type="common">Sand fly</name>
    <dbReference type="NCBI Taxonomy" id="7200"/>
    <lineage>
        <taxon>Eukaryota</taxon>
        <taxon>Metazoa</taxon>
        <taxon>Ecdysozoa</taxon>
        <taxon>Arthropoda</taxon>
        <taxon>Hexapoda</taxon>
        <taxon>Insecta</taxon>
        <taxon>Pterygota</taxon>
        <taxon>Neoptera</taxon>
        <taxon>Endopterygota</taxon>
        <taxon>Diptera</taxon>
        <taxon>Nematocera</taxon>
        <taxon>Psychodoidea</taxon>
        <taxon>Psychodidae</taxon>
        <taxon>Lutzomyia</taxon>
        <taxon>Lutzomyia</taxon>
    </lineage>
</organism>
<dbReference type="Gene3D" id="1.20.5.170">
    <property type="match status" value="1"/>
</dbReference>
<dbReference type="GO" id="GO:0006813">
    <property type="term" value="P:potassium ion transport"/>
    <property type="evidence" value="ECO:0007669"/>
    <property type="project" value="InterPro"/>
</dbReference>
<reference evidence="1" key="1">
    <citation type="submission" date="2020-05" db="UniProtKB">
        <authorList>
            <consortium name="EnsemblMetazoa"/>
        </authorList>
    </citation>
    <scope>IDENTIFICATION</scope>
    <source>
        <strain evidence="1">Jacobina</strain>
    </source>
</reference>
<dbReference type="InterPro" id="IPR000402">
    <property type="entry name" value="Na/K_ATPase_sub_beta"/>
</dbReference>
<dbReference type="EMBL" id="AJWK01011205">
    <property type="status" value="NOT_ANNOTATED_CDS"/>
    <property type="molecule type" value="Genomic_DNA"/>
</dbReference>
<dbReference type="Proteomes" id="UP000092461">
    <property type="component" value="Unassembled WGS sequence"/>
</dbReference>
<sequence>MPTDADDSIDAFQQYYRRPVQKSKKESFLKFIYDPKKKSVFGRTGPSWKSLSPIRITISTNQEENIYFMKPYRV</sequence>
<keyword evidence="2" id="KW-1185">Reference proteome</keyword>
<accession>A0A1B0EU31</accession>
<dbReference type="GO" id="GO:0006814">
    <property type="term" value="P:sodium ion transport"/>
    <property type="evidence" value="ECO:0007669"/>
    <property type="project" value="InterPro"/>
</dbReference>
<dbReference type="VEuPathDB" id="VectorBase:LLONM1_009500"/>
<dbReference type="EnsemblMetazoa" id="LLOJ003516-RA">
    <property type="protein sequence ID" value="LLOJ003516-PA"/>
    <property type="gene ID" value="LLOJ003516"/>
</dbReference>
<evidence type="ECO:0000313" key="2">
    <source>
        <dbReference type="Proteomes" id="UP000092461"/>
    </source>
</evidence>
<dbReference type="AlphaFoldDB" id="A0A1B0EU31"/>
<name>A0A1B0EU31_LUTLO</name>
<dbReference type="GO" id="GO:0005890">
    <property type="term" value="C:sodium:potassium-exchanging ATPase complex"/>
    <property type="evidence" value="ECO:0007669"/>
    <property type="project" value="InterPro"/>
</dbReference>
<dbReference type="PROSITE" id="PS00390">
    <property type="entry name" value="ATPASE_NA_K_BETA_1"/>
    <property type="match status" value="1"/>
</dbReference>
<evidence type="ECO:0000313" key="1">
    <source>
        <dbReference type="EnsemblMetazoa" id="LLOJ003516-PA"/>
    </source>
</evidence>
<dbReference type="VEuPathDB" id="VectorBase:LLOJ003516"/>
<proteinExistence type="predicted"/>
<protein>
    <submittedName>
        <fullName evidence="1">Uncharacterized protein</fullName>
    </submittedName>
</protein>